<gene>
    <name evidence="2" type="ORF">EBM89_11430</name>
</gene>
<dbReference type="AlphaFoldDB" id="A0A3M2J8E8"/>
<evidence type="ECO:0000256" key="1">
    <source>
        <dbReference type="SAM" id="MobiDB-lite"/>
    </source>
</evidence>
<dbReference type="Proteomes" id="UP000269289">
    <property type="component" value="Unassembled WGS sequence"/>
</dbReference>
<keyword evidence="3" id="KW-1185">Reference proteome</keyword>
<dbReference type="EMBL" id="RFFI01000058">
    <property type="protein sequence ID" value="RMI09154.1"/>
    <property type="molecule type" value="Genomic_DNA"/>
</dbReference>
<accession>A0A3M2J8E8</accession>
<name>A0A3M2J8E8_9CELL</name>
<reference evidence="2 3" key="1">
    <citation type="submission" date="2018-10" db="EMBL/GenBank/DDBJ databases">
        <title>Isolation, diversity and antifungal activity of actinobacteria from wheat.</title>
        <authorList>
            <person name="Han C."/>
        </authorList>
    </citation>
    <scope>NUCLEOTIDE SEQUENCE [LARGE SCALE GENOMIC DNA]</scope>
    <source>
        <strain evidence="2 3">NEAU-YY56</strain>
    </source>
</reference>
<sequence length="100" mass="10463">MIAPTSMPRSDVVLEASSCVEVLVPSSVVVVVVPPDCCEEVEDRPMLRPPRLIGASTPASPEPWVRPNASVVPASSARATPAPTSSSPPVTPATPRVRLR</sequence>
<comment type="caution">
    <text evidence="2">The sequence shown here is derived from an EMBL/GenBank/DDBJ whole genome shotgun (WGS) entry which is preliminary data.</text>
</comment>
<protein>
    <submittedName>
        <fullName evidence="2">Uncharacterized protein</fullName>
    </submittedName>
</protein>
<feature type="region of interest" description="Disordered" evidence="1">
    <location>
        <begin position="49"/>
        <end position="100"/>
    </location>
</feature>
<organism evidence="2 3">
    <name type="scientific">Cellulomonas triticagri</name>
    <dbReference type="NCBI Taxonomy" id="2483352"/>
    <lineage>
        <taxon>Bacteria</taxon>
        <taxon>Bacillati</taxon>
        <taxon>Actinomycetota</taxon>
        <taxon>Actinomycetes</taxon>
        <taxon>Micrococcales</taxon>
        <taxon>Cellulomonadaceae</taxon>
        <taxon>Cellulomonas</taxon>
    </lineage>
</organism>
<evidence type="ECO:0000313" key="2">
    <source>
        <dbReference type="EMBL" id="RMI09154.1"/>
    </source>
</evidence>
<proteinExistence type="predicted"/>
<evidence type="ECO:0000313" key="3">
    <source>
        <dbReference type="Proteomes" id="UP000269289"/>
    </source>
</evidence>
<feature type="compositionally biased region" description="Low complexity" evidence="1">
    <location>
        <begin position="66"/>
        <end position="100"/>
    </location>
</feature>